<dbReference type="GO" id="GO:0004301">
    <property type="term" value="F:epoxide hydrolase activity"/>
    <property type="evidence" value="ECO:0007669"/>
    <property type="project" value="UniProtKB-EC"/>
</dbReference>
<dbReference type="Gene3D" id="3.40.50.1820">
    <property type="entry name" value="alpha/beta hydrolase"/>
    <property type="match status" value="1"/>
</dbReference>
<keyword evidence="10" id="KW-1185">Reference proteome</keyword>
<evidence type="ECO:0000256" key="6">
    <source>
        <dbReference type="ARBA" id="ARBA00058358"/>
    </source>
</evidence>
<feature type="domain" description="AB hydrolase-1" evidence="8">
    <location>
        <begin position="36"/>
        <end position="141"/>
    </location>
</feature>
<evidence type="ECO:0000256" key="3">
    <source>
        <dbReference type="ARBA" id="ARBA00022801"/>
    </source>
</evidence>
<comment type="catalytic activity">
    <reaction evidence="7">
        <text>(24S)-24,25-epoxycucurbitadienol + H2O = (24R)-24,25-dihydroxycucurbitadienol</text>
        <dbReference type="Rhea" id="RHEA:81855"/>
        <dbReference type="ChEBI" id="CHEBI:15377"/>
        <dbReference type="ChEBI" id="CHEBI:229949"/>
        <dbReference type="ChEBI" id="CHEBI:229950"/>
    </reaction>
    <physiologicalReaction direction="left-to-right" evidence="7">
        <dbReference type="Rhea" id="RHEA:81856"/>
    </physiologicalReaction>
</comment>
<comment type="similarity">
    <text evidence="4">Belongs to the AB hydrolase superfamily. Epoxide hydrolase family.</text>
</comment>
<organism evidence="9 10">
    <name type="scientific">Coptis chinensis</name>
    <dbReference type="NCBI Taxonomy" id="261450"/>
    <lineage>
        <taxon>Eukaryota</taxon>
        <taxon>Viridiplantae</taxon>
        <taxon>Streptophyta</taxon>
        <taxon>Embryophyta</taxon>
        <taxon>Tracheophyta</taxon>
        <taxon>Spermatophyta</taxon>
        <taxon>Magnoliopsida</taxon>
        <taxon>Ranunculales</taxon>
        <taxon>Ranunculaceae</taxon>
        <taxon>Coptidoideae</taxon>
        <taxon>Coptis</taxon>
    </lineage>
</organism>
<dbReference type="PRINTS" id="PR00111">
    <property type="entry name" value="ABHYDROLASE"/>
</dbReference>
<dbReference type="OrthoDB" id="7130006at2759"/>
<dbReference type="InterPro" id="IPR000639">
    <property type="entry name" value="Epox_hydrolase-like"/>
</dbReference>
<evidence type="ECO:0000313" key="10">
    <source>
        <dbReference type="Proteomes" id="UP000631114"/>
    </source>
</evidence>
<comment type="catalytic activity">
    <reaction evidence="5">
        <text>an epoxide + H2O = an ethanediol</text>
        <dbReference type="Rhea" id="RHEA:19037"/>
        <dbReference type="ChEBI" id="CHEBI:15377"/>
        <dbReference type="ChEBI" id="CHEBI:32955"/>
        <dbReference type="ChEBI" id="CHEBI:140594"/>
        <dbReference type="EC" id="3.3.2.10"/>
    </reaction>
    <physiologicalReaction direction="left-to-right" evidence="5">
        <dbReference type="Rhea" id="RHEA:19038"/>
    </physiologicalReaction>
</comment>
<evidence type="ECO:0000313" key="9">
    <source>
        <dbReference type="EMBL" id="KAF9606055.1"/>
    </source>
</evidence>
<name>A0A835LSM8_9MAGN</name>
<dbReference type="Proteomes" id="UP000631114">
    <property type="component" value="Unassembled WGS sequence"/>
</dbReference>
<evidence type="ECO:0000256" key="1">
    <source>
        <dbReference type="ARBA" id="ARBA00004721"/>
    </source>
</evidence>
<dbReference type="AlphaFoldDB" id="A0A835LSM8"/>
<keyword evidence="3" id="KW-0378">Hydrolase</keyword>
<comment type="pathway">
    <text evidence="1">Secondary metabolite biosynthesis; terpenoid biosynthesis.</text>
</comment>
<dbReference type="InterPro" id="IPR029058">
    <property type="entry name" value="AB_hydrolase_fold"/>
</dbReference>
<sequence>MVKRERENCNVMEGIEHRTVEVNGIKMHIAEKGEGPVVLFLHGFPELWYSWRHQIVSLASRGYKAVAPDLRGFGDTDAPTSFHNYTSLHIVGDIIALIDTLGVDQVFVVGHDWGAYMAWHLCLFRPDRVKALVNLSVHLFPRNPSASPLVGLRAYYGDDFYMCRIQEPGEMEAEFARVGTETVIKKFLSLRDPGPLLIPKETGFGAAPDSLPSWLSEEDVKYFVTKFDKRGFTGGLNYYRAFDLTWELTAPWTGAQVKVPAKFIVGDLDLVYHFPGAKEYIHSGSFKKDVPLLQEVVVMEGVAHFIQQESPTEINEHIYDFIKRF</sequence>
<comment type="caution">
    <text evidence="9">The sequence shown here is derived from an EMBL/GenBank/DDBJ whole genome shotgun (WGS) entry which is preliminary data.</text>
</comment>
<accession>A0A835LSM8</accession>
<evidence type="ECO:0000256" key="4">
    <source>
        <dbReference type="ARBA" id="ARBA00038334"/>
    </source>
</evidence>
<evidence type="ECO:0000259" key="8">
    <source>
        <dbReference type="Pfam" id="PF00561"/>
    </source>
</evidence>
<dbReference type="EMBL" id="JADFTS010000005">
    <property type="protein sequence ID" value="KAF9606055.1"/>
    <property type="molecule type" value="Genomic_DNA"/>
</dbReference>
<dbReference type="PRINTS" id="PR00412">
    <property type="entry name" value="EPOXHYDRLASE"/>
</dbReference>
<evidence type="ECO:0000256" key="5">
    <source>
        <dbReference type="ARBA" id="ARBA00051067"/>
    </source>
</evidence>
<protein>
    <recommendedName>
        <fullName evidence="2">soluble epoxide hydrolase</fullName>
        <ecNumber evidence="2">3.3.2.10</ecNumber>
    </recommendedName>
</protein>
<evidence type="ECO:0000256" key="2">
    <source>
        <dbReference type="ARBA" id="ARBA00013006"/>
    </source>
</evidence>
<evidence type="ECO:0000256" key="7">
    <source>
        <dbReference type="ARBA" id="ARBA00093212"/>
    </source>
</evidence>
<dbReference type="EC" id="3.3.2.10" evidence="2"/>
<reference evidence="9 10" key="1">
    <citation type="submission" date="2020-10" db="EMBL/GenBank/DDBJ databases">
        <title>The Coptis chinensis genome and diversification of protoberbering-type alkaloids.</title>
        <authorList>
            <person name="Wang B."/>
            <person name="Shu S."/>
            <person name="Song C."/>
            <person name="Liu Y."/>
        </authorList>
    </citation>
    <scope>NUCLEOTIDE SEQUENCE [LARGE SCALE GENOMIC DNA]</scope>
    <source>
        <strain evidence="9">HL-2020</strain>
        <tissue evidence="9">Leaf</tissue>
    </source>
</reference>
<proteinExistence type="inferred from homology"/>
<comment type="function">
    <text evidence="6">Epoxide hydrolase involved in the biosynthesis of cucurbitacin and mogroside tetracyclic triterpene natural products (e.g. siamenoside I and mogrosides IV, V and VI). Cucurbitacins have cytotoxic properties and exhibit deterrent taste as a defense barrier against herbivores. Mogrosides are nonsugar highly oxygenated compounds used as high-intensity zero-calorie sweeteners; they also possess pharmacological properties such as regulating immunity, lowering blood sugar and lipid levels, protecting the liver, and acting as antioxidants and antitumor agents. Catalyzes the hydrolysis of aromatic epoxide-containing substrates, such as the conversion of 24,25-epoxycucurbitadienol to 24,25-dihydroxycucurbitadienol.</text>
</comment>
<dbReference type="PANTHER" id="PTHR43329">
    <property type="entry name" value="EPOXIDE HYDROLASE"/>
    <property type="match status" value="1"/>
</dbReference>
<dbReference type="Pfam" id="PF00561">
    <property type="entry name" value="Abhydrolase_1"/>
    <property type="match status" value="1"/>
</dbReference>
<dbReference type="InterPro" id="IPR000073">
    <property type="entry name" value="AB_hydrolase_1"/>
</dbReference>
<dbReference type="FunFam" id="3.40.50.1820:FF:000161">
    <property type="entry name" value="Epoxide hydrolase"/>
    <property type="match status" value="1"/>
</dbReference>
<gene>
    <name evidence="9" type="ORF">IFM89_022290</name>
</gene>
<dbReference type="SUPFAM" id="SSF53474">
    <property type="entry name" value="alpha/beta-Hydrolases"/>
    <property type="match status" value="1"/>
</dbReference>